<dbReference type="OrthoDB" id="6434847at2759"/>
<protein>
    <submittedName>
        <fullName evidence="1">Uncharacterized protein</fullName>
    </submittedName>
</protein>
<dbReference type="Proteomes" id="UP000887116">
    <property type="component" value="Unassembled WGS sequence"/>
</dbReference>
<evidence type="ECO:0000313" key="1">
    <source>
        <dbReference type="EMBL" id="GFQ83072.1"/>
    </source>
</evidence>
<gene>
    <name evidence="1" type="primary">AVEN_186997_1</name>
    <name evidence="1" type="ORF">TNCT_393001</name>
</gene>
<comment type="caution">
    <text evidence="1">The sequence shown here is derived from an EMBL/GenBank/DDBJ whole genome shotgun (WGS) entry which is preliminary data.</text>
</comment>
<dbReference type="EMBL" id="BMAO01022607">
    <property type="protein sequence ID" value="GFQ83072.1"/>
    <property type="molecule type" value="Genomic_DNA"/>
</dbReference>
<reference evidence="1" key="1">
    <citation type="submission" date="2020-07" db="EMBL/GenBank/DDBJ databases">
        <title>Multicomponent nature underlies the extraordinary mechanical properties of spider dragline silk.</title>
        <authorList>
            <person name="Kono N."/>
            <person name="Nakamura H."/>
            <person name="Mori M."/>
            <person name="Yoshida Y."/>
            <person name="Ohtoshi R."/>
            <person name="Malay A.D."/>
            <person name="Moran D.A.P."/>
            <person name="Tomita M."/>
            <person name="Numata K."/>
            <person name="Arakawa K."/>
        </authorList>
    </citation>
    <scope>NUCLEOTIDE SEQUENCE</scope>
</reference>
<sequence>MVNPWIILRAYRLKRATKRLRRARENALRIHRGKRPRYPCFEECWRCIVGCLKNYFCKAFCPCCLHPKVKKRKEEEDNNSKSFWR</sequence>
<evidence type="ECO:0000313" key="2">
    <source>
        <dbReference type="Proteomes" id="UP000887116"/>
    </source>
</evidence>
<keyword evidence="2" id="KW-1185">Reference proteome</keyword>
<proteinExistence type="predicted"/>
<dbReference type="AlphaFoldDB" id="A0A8X6HX41"/>
<accession>A0A8X6HX41</accession>
<name>A0A8X6HX41_TRICU</name>
<organism evidence="1 2">
    <name type="scientific">Trichonephila clavata</name>
    <name type="common">Joro spider</name>
    <name type="synonym">Nephila clavata</name>
    <dbReference type="NCBI Taxonomy" id="2740835"/>
    <lineage>
        <taxon>Eukaryota</taxon>
        <taxon>Metazoa</taxon>
        <taxon>Ecdysozoa</taxon>
        <taxon>Arthropoda</taxon>
        <taxon>Chelicerata</taxon>
        <taxon>Arachnida</taxon>
        <taxon>Araneae</taxon>
        <taxon>Araneomorphae</taxon>
        <taxon>Entelegynae</taxon>
        <taxon>Araneoidea</taxon>
        <taxon>Nephilidae</taxon>
        <taxon>Trichonephila</taxon>
    </lineage>
</organism>